<evidence type="ECO:0000256" key="1">
    <source>
        <dbReference type="SAM" id="MobiDB-lite"/>
    </source>
</evidence>
<reference evidence="3" key="1">
    <citation type="submission" date="2013-09" db="EMBL/GenBank/DDBJ databases">
        <title>Corchorus olitorius genome sequencing.</title>
        <authorList>
            <person name="Alam M."/>
            <person name="Haque M.S."/>
            <person name="Islam M.S."/>
            <person name="Emdad E.M."/>
            <person name="Islam M.M."/>
            <person name="Ahmed B."/>
            <person name="Halim A."/>
            <person name="Hossen Q.M.M."/>
            <person name="Hossain M.Z."/>
            <person name="Ahmed R."/>
            <person name="Khan M.M."/>
            <person name="Islam R."/>
            <person name="Rashid M.M."/>
            <person name="Khan S.A."/>
            <person name="Rahman M.S."/>
            <person name="Alam M."/>
            <person name="Yahiya A.S."/>
            <person name="Khan M.S."/>
            <person name="Azam M.S."/>
            <person name="Haque T."/>
            <person name="Lashkar M.Z.H."/>
            <person name="Akhand A.I."/>
            <person name="Morshed G."/>
            <person name="Roy S."/>
            <person name="Uddin K.S."/>
            <person name="Rabeya T."/>
            <person name="Hossain A.S."/>
            <person name="Chowdhury A."/>
            <person name="Snigdha A.R."/>
            <person name="Mortoza M.S."/>
            <person name="Matin S.A."/>
            <person name="Hoque S.M.E."/>
            <person name="Islam M.K."/>
            <person name="Roy D.K."/>
            <person name="Haider R."/>
            <person name="Moosa M.M."/>
            <person name="Elias S.M."/>
            <person name="Hasan A.M."/>
            <person name="Jahan S."/>
            <person name="Shafiuddin M."/>
            <person name="Mahmood N."/>
            <person name="Shommy N.S."/>
        </authorList>
    </citation>
    <scope>NUCLEOTIDE SEQUENCE [LARGE SCALE GENOMIC DNA]</scope>
    <source>
        <strain evidence="3">cv. O-4</strain>
    </source>
</reference>
<evidence type="ECO:0000313" key="2">
    <source>
        <dbReference type="EMBL" id="OMP08523.1"/>
    </source>
</evidence>
<proteinExistence type="predicted"/>
<name>A0A1R3KN49_9ROSI</name>
<keyword evidence="3" id="KW-1185">Reference proteome</keyword>
<dbReference type="Proteomes" id="UP000187203">
    <property type="component" value="Unassembled WGS sequence"/>
</dbReference>
<sequence length="103" mass="11293">MGKSSNGGANNRQNNGDSTPTTSSASTFKAKQLLACFLCNRPHKVKECPHRGVLSALQASKQQILDVHQVEEETESELARVGSLRFLTSLHSKLNLLLMQWTA</sequence>
<evidence type="ECO:0000313" key="3">
    <source>
        <dbReference type="Proteomes" id="UP000187203"/>
    </source>
</evidence>
<dbReference type="AlphaFoldDB" id="A0A1R3KN49"/>
<organism evidence="2 3">
    <name type="scientific">Corchorus olitorius</name>
    <dbReference type="NCBI Taxonomy" id="93759"/>
    <lineage>
        <taxon>Eukaryota</taxon>
        <taxon>Viridiplantae</taxon>
        <taxon>Streptophyta</taxon>
        <taxon>Embryophyta</taxon>
        <taxon>Tracheophyta</taxon>
        <taxon>Spermatophyta</taxon>
        <taxon>Magnoliopsida</taxon>
        <taxon>eudicotyledons</taxon>
        <taxon>Gunneridae</taxon>
        <taxon>Pentapetalae</taxon>
        <taxon>rosids</taxon>
        <taxon>malvids</taxon>
        <taxon>Malvales</taxon>
        <taxon>Malvaceae</taxon>
        <taxon>Grewioideae</taxon>
        <taxon>Apeibeae</taxon>
        <taxon>Corchorus</taxon>
    </lineage>
</organism>
<accession>A0A1R3KN49</accession>
<protein>
    <submittedName>
        <fullName evidence="2">Uncharacterized protein</fullName>
    </submittedName>
</protein>
<comment type="caution">
    <text evidence="2">The sequence shown here is derived from an EMBL/GenBank/DDBJ whole genome shotgun (WGS) entry which is preliminary data.</text>
</comment>
<feature type="region of interest" description="Disordered" evidence="1">
    <location>
        <begin position="1"/>
        <end position="25"/>
    </location>
</feature>
<gene>
    <name evidence="2" type="ORF">COLO4_06382</name>
</gene>
<dbReference type="EMBL" id="AWUE01012671">
    <property type="protein sequence ID" value="OMP08523.1"/>
    <property type="molecule type" value="Genomic_DNA"/>
</dbReference>